<evidence type="ECO:0000256" key="3">
    <source>
        <dbReference type="ARBA" id="ARBA00022737"/>
    </source>
</evidence>
<feature type="compositionally biased region" description="Basic and acidic residues" evidence="4">
    <location>
        <begin position="853"/>
        <end position="862"/>
    </location>
</feature>
<dbReference type="InterPro" id="IPR032675">
    <property type="entry name" value="LRR_dom_sf"/>
</dbReference>
<feature type="compositionally biased region" description="Low complexity" evidence="4">
    <location>
        <begin position="1006"/>
        <end position="1020"/>
    </location>
</feature>
<feature type="compositionally biased region" description="Low complexity" evidence="4">
    <location>
        <begin position="337"/>
        <end position="380"/>
    </location>
</feature>
<keyword evidence="3" id="KW-0677">Repeat</keyword>
<dbReference type="GO" id="GO:0005096">
    <property type="term" value="F:GTPase activator activity"/>
    <property type="evidence" value="ECO:0007669"/>
    <property type="project" value="UniProtKB-KW"/>
</dbReference>
<keyword evidence="1" id="KW-0343">GTPase activation</keyword>
<dbReference type="InterPro" id="IPR001611">
    <property type="entry name" value="Leu-rich_rpt"/>
</dbReference>
<dbReference type="OrthoDB" id="120976at2759"/>
<accession>A0A8H7XXD1</accession>
<protein>
    <recommendedName>
        <fullName evidence="6">RNI-like protein</fullName>
    </recommendedName>
</protein>
<dbReference type="GO" id="GO:0048471">
    <property type="term" value="C:perinuclear region of cytoplasm"/>
    <property type="evidence" value="ECO:0007669"/>
    <property type="project" value="TreeGrafter"/>
</dbReference>
<dbReference type="SUPFAM" id="SSF52047">
    <property type="entry name" value="RNI-like"/>
    <property type="match status" value="1"/>
</dbReference>
<comment type="caution">
    <text evidence="5">The sequence shown here is derived from an EMBL/GenBank/DDBJ whole genome shotgun (WGS) entry which is preliminary data.</text>
</comment>
<feature type="region of interest" description="Disordered" evidence="4">
    <location>
        <begin position="652"/>
        <end position="673"/>
    </location>
</feature>
<dbReference type="Pfam" id="PF13516">
    <property type="entry name" value="LRR_6"/>
    <property type="match status" value="3"/>
</dbReference>
<feature type="compositionally biased region" description="Pro residues" evidence="4">
    <location>
        <begin position="381"/>
        <end position="393"/>
    </location>
</feature>
<keyword evidence="2" id="KW-0433">Leucine-rich repeat</keyword>
<feature type="compositionally biased region" description="Low complexity" evidence="4">
    <location>
        <begin position="1034"/>
        <end position="1064"/>
    </location>
</feature>
<gene>
    <name evidence="5" type="ORF">JR316_007719</name>
</gene>
<dbReference type="GO" id="GO:0031267">
    <property type="term" value="F:small GTPase binding"/>
    <property type="evidence" value="ECO:0007669"/>
    <property type="project" value="TreeGrafter"/>
</dbReference>
<feature type="region of interest" description="Disordered" evidence="4">
    <location>
        <begin position="81"/>
        <end position="122"/>
    </location>
</feature>
<feature type="region of interest" description="Disordered" evidence="4">
    <location>
        <begin position="798"/>
        <end position="884"/>
    </location>
</feature>
<evidence type="ECO:0008006" key="6">
    <source>
        <dbReference type="Google" id="ProtNLM"/>
    </source>
</evidence>
<dbReference type="SMART" id="SM00368">
    <property type="entry name" value="LRR_RI"/>
    <property type="match status" value="8"/>
</dbReference>
<dbReference type="PANTHER" id="PTHR24113">
    <property type="entry name" value="RAN GTPASE-ACTIVATING PROTEIN 1"/>
    <property type="match status" value="1"/>
</dbReference>
<feature type="compositionally biased region" description="Basic and acidic residues" evidence="4">
    <location>
        <begin position="90"/>
        <end position="104"/>
    </location>
</feature>
<sequence>MASSSSSGTSCPPSSSAVTIPVPGKSILKRPPPVQQSLFSRITRFLPTPNQPQPASDEDVKPLKRAHFILPQIAVVYPISSVNPPSTPTLKEEKRAIEEREQERRKRVVRGSPSSPGGQDAEEWWSMDKVESFYRECCAGCDEEPDPAITVALKHASPGTPRTVDFSGVQLTFTSASILSDVFSIEWGLRKLVFRECDLDDHKIKPILHALLIPGTLSFLSVASNRKLKAAAFRLIGAYVKKAKTLQFLDLSQNALDKKSVEYIVAALETAPEPGLVSLRLDDCSLRPAALETLCRAVRTSSLRNISLRHNHISVSGGVALALMIRDYPDIVPNPQSPSTTSGTYTPSSSATSSPTISVSSLSSLTSPPSTPTIGSNGPVPTKPPVPLPPPRHPTTVGMQTTYTPYVPKARRGRAPPTIAVNPLSPTGQHVPIITSSSQGGVTTRHPPPPGAPGSNSHHDAGPSAALLDKVRALDSLPRLGALRTLDLKGNDLRNGVTYLAQVLKRNRTLKVLNLSENKLDVQCLVSIAEALKYNSSLETLDLNKNPCSGPGLEGIQSLRTAFTLNTALKRLFLSSTSMTSDGAIALAEFLPESTSLLHLDLTMNNIDIAGVMALSSGLKANHVMRCLDLNIPPGDEEFSREILNSCVRNTEEAERLSKSTEGSAKASGRGMGKGVWGMIEESELAKSIRLGEEKKNEADVVVRAWAHVSQLSNLLAPDMSQSPTTPKASVPPKELVSNAKNVAAELATMIQETEDPSRLEELLGINDQLLSLLKKVPGGTRPNLFLQGLGLSLDSAQNSEDDGDGRLDGLPHINGRAMNGRTHDSSDSSSMTSLDEDSQTPTTPKVDKGKRKAEPEPEKLEPVLSPTTFRISESESEDEDGVRYVRIGEVTSPTDRSRSWVEEEGEVFRKGQVLLGPEEMEGEYAGEELRKELLEAMVERPPPRPLTDEFGVEIVSGMPDPNLPAGTGDRSPRTPTPSSPIVTENSSPKPPPRPYISRSKSATNSLLSLISPTLSSPSTERVDMLPSPASAVSESGFPSPSLSGSRPSISRSHSSPTTPTTGS</sequence>
<name>A0A8H7XXD1_PSICU</name>
<proteinExistence type="predicted"/>
<reference evidence="5" key="1">
    <citation type="submission" date="2021-02" db="EMBL/GenBank/DDBJ databases">
        <title>Psilocybe cubensis genome.</title>
        <authorList>
            <person name="Mckernan K.J."/>
            <person name="Crawford S."/>
            <person name="Trippe A."/>
            <person name="Kane L.T."/>
            <person name="Mclaughlin S."/>
        </authorList>
    </citation>
    <scope>NUCLEOTIDE SEQUENCE [LARGE SCALE GENOMIC DNA]</scope>
    <source>
        <strain evidence="5">MGC-MH-2018</strain>
    </source>
</reference>
<evidence type="ECO:0000256" key="2">
    <source>
        <dbReference type="ARBA" id="ARBA00022614"/>
    </source>
</evidence>
<dbReference type="EMBL" id="JAFIQS010000007">
    <property type="protein sequence ID" value="KAG5167370.1"/>
    <property type="molecule type" value="Genomic_DNA"/>
</dbReference>
<dbReference type="PANTHER" id="PTHR24113:SF12">
    <property type="entry name" value="RAN GTPASE-ACTIVATING PROTEIN 1"/>
    <property type="match status" value="1"/>
</dbReference>
<dbReference type="Gene3D" id="3.80.10.10">
    <property type="entry name" value="Ribonuclease Inhibitor"/>
    <property type="match status" value="3"/>
</dbReference>
<feature type="compositionally biased region" description="Low complexity" evidence="4">
    <location>
        <begin position="1"/>
        <end position="16"/>
    </location>
</feature>
<feature type="compositionally biased region" description="Polar residues" evidence="4">
    <location>
        <begin position="424"/>
        <end position="442"/>
    </location>
</feature>
<dbReference type="GO" id="GO:0005634">
    <property type="term" value="C:nucleus"/>
    <property type="evidence" value="ECO:0007669"/>
    <property type="project" value="TreeGrafter"/>
</dbReference>
<organism evidence="5">
    <name type="scientific">Psilocybe cubensis</name>
    <name type="common">Psychedelic mushroom</name>
    <name type="synonym">Stropharia cubensis</name>
    <dbReference type="NCBI Taxonomy" id="181762"/>
    <lineage>
        <taxon>Eukaryota</taxon>
        <taxon>Fungi</taxon>
        <taxon>Dikarya</taxon>
        <taxon>Basidiomycota</taxon>
        <taxon>Agaricomycotina</taxon>
        <taxon>Agaricomycetes</taxon>
        <taxon>Agaricomycetidae</taxon>
        <taxon>Agaricales</taxon>
        <taxon>Agaricineae</taxon>
        <taxon>Strophariaceae</taxon>
        <taxon>Psilocybe</taxon>
    </lineage>
</organism>
<feature type="region of interest" description="Disordered" evidence="4">
    <location>
        <begin position="1"/>
        <end position="33"/>
    </location>
</feature>
<evidence type="ECO:0000256" key="1">
    <source>
        <dbReference type="ARBA" id="ARBA00022468"/>
    </source>
</evidence>
<feature type="region of interest" description="Disordered" evidence="4">
    <location>
        <begin position="939"/>
        <end position="1064"/>
    </location>
</feature>
<dbReference type="InterPro" id="IPR027038">
    <property type="entry name" value="RanGap"/>
</dbReference>
<evidence type="ECO:0000313" key="5">
    <source>
        <dbReference type="EMBL" id="KAG5167370.1"/>
    </source>
</evidence>
<dbReference type="GO" id="GO:0005829">
    <property type="term" value="C:cytosol"/>
    <property type="evidence" value="ECO:0007669"/>
    <property type="project" value="TreeGrafter"/>
</dbReference>
<evidence type="ECO:0000256" key="4">
    <source>
        <dbReference type="SAM" id="MobiDB-lite"/>
    </source>
</evidence>
<feature type="region of interest" description="Disordered" evidence="4">
    <location>
        <begin position="422"/>
        <end position="463"/>
    </location>
</feature>
<feature type="region of interest" description="Disordered" evidence="4">
    <location>
        <begin position="333"/>
        <end position="400"/>
    </location>
</feature>
<dbReference type="GO" id="GO:0006913">
    <property type="term" value="P:nucleocytoplasmic transport"/>
    <property type="evidence" value="ECO:0007669"/>
    <property type="project" value="TreeGrafter"/>
</dbReference>
<dbReference type="AlphaFoldDB" id="A0A8H7XXD1"/>